<comment type="caution">
    <text evidence="2">The sequence shown here is derived from an EMBL/GenBank/DDBJ whole genome shotgun (WGS) entry which is preliminary data.</text>
</comment>
<dbReference type="InterPro" id="IPR036388">
    <property type="entry name" value="WH-like_DNA-bd_sf"/>
</dbReference>
<dbReference type="OrthoDB" id="290446at2157"/>
<dbReference type="EMBL" id="MWPH01000003">
    <property type="protein sequence ID" value="OVE83503.1"/>
    <property type="molecule type" value="Genomic_DNA"/>
</dbReference>
<dbReference type="Gene3D" id="1.10.10.10">
    <property type="entry name" value="Winged helix-like DNA-binding domain superfamily/Winged helix DNA-binding domain"/>
    <property type="match status" value="1"/>
</dbReference>
<protein>
    <submittedName>
        <fullName evidence="2">Transcriptional regulator</fullName>
    </submittedName>
</protein>
<accession>A0A202E5C6</accession>
<keyword evidence="3" id="KW-1185">Reference proteome</keyword>
<evidence type="ECO:0000313" key="2">
    <source>
        <dbReference type="EMBL" id="OVE83503.1"/>
    </source>
</evidence>
<dbReference type="RefSeq" id="WP_054863551.1">
    <property type="nucleotide sequence ID" value="NZ_MWPH01000003.1"/>
</dbReference>
<feature type="domain" description="HVO-A0261-like N-terminal" evidence="1">
    <location>
        <begin position="32"/>
        <end position="75"/>
    </location>
</feature>
<dbReference type="SUPFAM" id="SSF46785">
    <property type="entry name" value="Winged helix' DNA-binding domain"/>
    <property type="match status" value="1"/>
</dbReference>
<dbReference type="InterPro" id="IPR011991">
    <property type="entry name" value="ArsR-like_HTH"/>
</dbReference>
<dbReference type="AlphaFoldDB" id="A0A202E5C6"/>
<dbReference type="Proteomes" id="UP000196084">
    <property type="component" value="Unassembled WGS sequence"/>
</dbReference>
<evidence type="ECO:0000259" key="1">
    <source>
        <dbReference type="Pfam" id="PF25213"/>
    </source>
</evidence>
<evidence type="ECO:0000313" key="3">
    <source>
        <dbReference type="Proteomes" id="UP000196084"/>
    </source>
</evidence>
<name>A0A202E5C6_9EURY</name>
<dbReference type="InterPro" id="IPR036390">
    <property type="entry name" value="WH_DNA-bd_sf"/>
</dbReference>
<dbReference type="CDD" id="cd00090">
    <property type="entry name" value="HTH_ARSR"/>
    <property type="match status" value="1"/>
</dbReference>
<organism evidence="2 3">
    <name type="scientific">Natronolimnobius baerhuensis</name>
    <dbReference type="NCBI Taxonomy" id="253108"/>
    <lineage>
        <taxon>Archaea</taxon>
        <taxon>Methanobacteriati</taxon>
        <taxon>Methanobacteriota</taxon>
        <taxon>Stenosarchaea group</taxon>
        <taxon>Halobacteria</taxon>
        <taxon>Halobacteriales</taxon>
        <taxon>Natrialbaceae</taxon>
        <taxon>Natronolimnobius</taxon>
    </lineage>
</organism>
<sequence>MARQHYRQQNLEANIDIDVEAALTLLGDEYVQEIFAVLREDPATARELTDRCPGSKVTIYRRLNDLTDAGLVESEPQIRPDGNHCKQYRAVVDELTISLTGDEFEATVEA</sequence>
<proteinExistence type="predicted"/>
<dbReference type="InterPro" id="IPR057527">
    <property type="entry name" value="HVO_A0261-like_N"/>
</dbReference>
<dbReference type="Pfam" id="PF25213">
    <property type="entry name" value="HVO_A0261_N"/>
    <property type="match status" value="1"/>
</dbReference>
<reference evidence="2 3" key="1">
    <citation type="submission" date="2017-02" db="EMBL/GenBank/DDBJ databases">
        <title>Natronthermophilus aegyptiacus gen. nov.,sp. nov., an aerobic, extremely halophilic alkalithermophilic archaeon isolated from the athalassohaline Wadi An Natrun, Egypt.</title>
        <authorList>
            <person name="Zhao B."/>
        </authorList>
    </citation>
    <scope>NUCLEOTIDE SEQUENCE [LARGE SCALE GENOMIC DNA]</scope>
    <source>
        <strain evidence="2 3">CGMCC 1.3597</strain>
    </source>
</reference>
<gene>
    <name evidence="2" type="ORF">B2G88_13750</name>
</gene>